<keyword evidence="1" id="KW-0449">Lipoprotein</keyword>
<dbReference type="PROSITE" id="PS51257">
    <property type="entry name" value="PROKAR_LIPOPROTEIN"/>
    <property type="match status" value="1"/>
</dbReference>
<gene>
    <name evidence="1" type="ORF">I2F25_08635</name>
</gene>
<dbReference type="RefSeq" id="WP_195771720.1">
    <property type="nucleotide sequence ID" value="NZ_VTDN01000006.1"/>
</dbReference>
<name>A0ABU6DTD9_9GAMM</name>
<dbReference type="EMBL" id="VTDN01000006">
    <property type="protein sequence ID" value="MEB5477103.1"/>
    <property type="molecule type" value="Genomic_DNA"/>
</dbReference>
<keyword evidence="2" id="KW-1185">Reference proteome</keyword>
<accession>A0ABU6DTD9</accession>
<proteinExistence type="predicted"/>
<evidence type="ECO:0000313" key="2">
    <source>
        <dbReference type="Proteomes" id="UP001339883"/>
    </source>
</evidence>
<evidence type="ECO:0000313" key="1">
    <source>
        <dbReference type="EMBL" id="MEB5477103.1"/>
    </source>
</evidence>
<organism evidence="1 2">
    <name type="scientific">Acinetobacter pollinis</name>
    <dbReference type="NCBI Taxonomy" id="2605270"/>
    <lineage>
        <taxon>Bacteria</taxon>
        <taxon>Pseudomonadati</taxon>
        <taxon>Pseudomonadota</taxon>
        <taxon>Gammaproteobacteria</taxon>
        <taxon>Moraxellales</taxon>
        <taxon>Moraxellaceae</taxon>
        <taxon>Acinetobacter</taxon>
    </lineage>
</organism>
<protein>
    <submittedName>
        <fullName evidence="1">Lipoprotein-34 (NlpB)</fullName>
    </submittedName>
</protein>
<dbReference type="Proteomes" id="UP001339883">
    <property type="component" value="Unassembled WGS sequence"/>
</dbReference>
<reference evidence="1 2" key="1">
    <citation type="submission" date="2019-08" db="EMBL/GenBank/DDBJ databases">
        <title>Five species of Acinetobacter isolated from floral nectar and animal pollinators.</title>
        <authorList>
            <person name="Hendry T.A."/>
        </authorList>
    </citation>
    <scope>NUCLEOTIDE SEQUENCE [LARGE SCALE GENOMIC DNA]</scope>
    <source>
        <strain evidence="1 2">MD18.27</strain>
    </source>
</reference>
<sequence length="203" mass="22297">MQLRLGLTFITLSVLAITGCSTLGHKLAVNNGSLDYKKATTLEPLKYPEGDQVRPATPLYPAPTIDPLALQHAPDFENQKGNRFAMPRPGEIVANRTSAKQGLYVRPTVLFDAQQNPLLKVSGKPDTIWQYTLGALNHLNYQVTDQSRSKYQATIQGNDGTYIIKLSAVGKDSTIVLFNPDNSFADQTKAKALLDQISQNWPA</sequence>
<comment type="caution">
    <text evidence="1">The sequence shown here is derived from an EMBL/GenBank/DDBJ whole genome shotgun (WGS) entry which is preliminary data.</text>
</comment>